<evidence type="ECO:0000259" key="3">
    <source>
        <dbReference type="Pfam" id="PF07992"/>
    </source>
</evidence>
<gene>
    <name evidence="4" type="primary">ahpF</name>
    <name evidence="4" type="ORF">NMY3_02559</name>
</gene>
<dbReference type="PRINTS" id="PR00469">
    <property type="entry name" value="PNDRDTASEII"/>
</dbReference>
<feature type="domain" description="FAD/NAD(P)-binding" evidence="3">
    <location>
        <begin position="8"/>
        <end position="290"/>
    </location>
</feature>
<dbReference type="InterPro" id="IPR023753">
    <property type="entry name" value="FAD/NAD-binding_dom"/>
</dbReference>
<accession>A0A654M1B1</accession>
<keyword evidence="5" id="KW-1185">Reference proteome</keyword>
<keyword evidence="2" id="KW-0560">Oxidoreductase</keyword>
<keyword evidence="1" id="KW-0285">Flavoprotein</keyword>
<dbReference type="InterPro" id="IPR050097">
    <property type="entry name" value="Ferredoxin-NADP_redctase_2"/>
</dbReference>
<evidence type="ECO:0000256" key="2">
    <source>
        <dbReference type="ARBA" id="ARBA00023002"/>
    </source>
</evidence>
<name>A0A654M1B1_9ARCH</name>
<dbReference type="Proteomes" id="UP000058925">
    <property type="component" value="Chromosome"/>
</dbReference>
<dbReference type="PANTHER" id="PTHR48105">
    <property type="entry name" value="THIOREDOXIN REDUCTASE 1-RELATED-RELATED"/>
    <property type="match status" value="1"/>
</dbReference>
<dbReference type="PRINTS" id="PR00368">
    <property type="entry name" value="FADPNR"/>
</dbReference>
<proteinExistence type="predicted"/>
<reference evidence="5" key="1">
    <citation type="submission" date="2015-10" db="EMBL/GenBank/DDBJ databases">
        <title>Niche specialization of a soil ammonia-oxidizing archaeon, Candidatus Nitrosocosmicus oleophilus.</title>
        <authorList>
            <person name="Jung M.-Y."/>
            <person name="Rhee S.-K."/>
        </authorList>
    </citation>
    <scope>NUCLEOTIDE SEQUENCE [LARGE SCALE GENOMIC DNA]</scope>
    <source>
        <strain evidence="5">MY3</strain>
    </source>
</reference>
<organism evidence="4 5">
    <name type="scientific">Candidatus Nitrosocosmicus oleophilus</name>
    <dbReference type="NCBI Taxonomy" id="1353260"/>
    <lineage>
        <taxon>Archaea</taxon>
        <taxon>Nitrososphaerota</taxon>
        <taxon>Nitrososphaeria</taxon>
        <taxon>Nitrososphaerales</taxon>
        <taxon>Nitrososphaeraceae</taxon>
        <taxon>Candidatus Nitrosocosmicus</taxon>
    </lineage>
</organism>
<dbReference type="SUPFAM" id="SSF51905">
    <property type="entry name" value="FAD/NAD(P)-binding domain"/>
    <property type="match status" value="1"/>
</dbReference>
<protein>
    <submittedName>
        <fullName evidence="4">NADH dehydrogenase</fullName>
    </submittedName>
</protein>
<evidence type="ECO:0000313" key="4">
    <source>
        <dbReference type="EMBL" id="ALI36750.1"/>
    </source>
</evidence>
<evidence type="ECO:0000313" key="5">
    <source>
        <dbReference type="Proteomes" id="UP000058925"/>
    </source>
</evidence>
<dbReference type="KEGG" id="taa:NMY3_02559"/>
<dbReference type="Gene3D" id="3.50.50.60">
    <property type="entry name" value="FAD/NAD(P)-binding domain"/>
    <property type="match status" value="2"/>
</dbReference>
<dbReference type="EMBL" id="CP012850">
    <property type="protein sequence ID" value="ALI36750.1"/>
    <property type="molecule type" value="Genomic_DNA"/>
</dbReference>
<evidence type="ECO:0000256" key="1">
    <source>
        <dbReference type="ARBA" id="ARBA00022630"/>
    </source>
</evidence>
<dbReference type="AlphaFoldDB" id="A0A654M1B1"/>
<dbReference type="Pfam" id="PF07992">
    <property type="entry name" value="Pyr_redox_2"/>
    <property type="match status" value="1"/>
</dbReference>
<sequence>MKLSVEEYEVIIVGAGPSGLSAGIFVARQRTKCLVISKDLGGQMNLIPKLENYPGTMMSSGPLLAKTLENQYLTFNGEMTFDTVEKVDQVEGSTDLRVKTGRSEYLTKSLILAPGKVPNNLGVENEIQFQNKGVHYCTKCDAPFYQGRTTATVGVGGYLLESGILLSRMASKVYLIYRGGQLGGDRDMIESIKKKNNVELIPNSMVTLVSGNNSLQQIQIKDNAGVEKMINVDGLFVEMGSKINLDFVKHLIKLNTKGEIEVSDGGKTSHPAIFASGDATNIPYKQIVAACGDGAAAGISAFNYVEKLKGKPGIRSDWKKTIGDTVFHY</sequence>
<dbReference type="InterPro" id="IPR036188">
    <property type="entry name" value="FAD/NAD-bd_sf"/>
</dbReference>
<dbReference type="GO" id="GO:0016491">
    <property type="term" value="F:oxidoreductase activity"/>
    <property type="evidence" value="ECO:0007669"/>
    <property type="project" value="UniProtKB-KW"/>
</dbReference>